<organism evidence="1 2">
    <name type="scientific">Caenorhabditis briggsae</name>
    <dbReference type="NCBI Taxonomy" id="6238"/>
    <lineage>
        <taxon>Eukaryota</taxon>
        <taxon>Metazoa</taxon>
        <taxon>Ecdysozoa</taxon>
        <taxon>Nematoda</taxon>
        <taxon>Chromadorea</taxon>
        <taxon>Rhabditida</taxon>
        <taxon>Rhabditina</taxon>
        <taxon>Rhabditomorpha</taxon>
        <taxon>Rhabditoidea</taxon>
        <taxon>Rhabditidae</taxon>
        <taxon>Peloderinae</taxon>
        <taxon>Caenorhabditis</taxon>
    </lineage>
</organism>
<proteinExistence type="predicted"/>
<dbReference type="EMBL" id="CP092620">
    <property type="protein sequence ID" value="UMM14705.1"/>
    <property type="molecule type" value="Genomic_DNA"/>
</dbReference>
<name>A0AAE9J5M4_CAEBR</name>
<keyword evidence="2" id="KW-1185">Reference proteome</keyword>
<sequence>MEMTVTWLLAELYIERSALCGRLFAQIRAGIAVLIKILEENGNENVEAIKDLVNLLENLLGALSAIRISSMHRRDPQHVDNVQASIVLKSLSSR</sequence>
<reference evidence="1 2" key="1">
    <citation type="submission" date="2022-04" db="EMBL/GenBank/DDBJ databases">
        <title>Chromosome-level reference genomes for two strains of Caenorhabditis briggsae: an improved platform for comparative genomics.</title>
        <authorList>
            <person name="Stevens L."/>
            <person name="Andersen E."/>
        </authorList>
    </citation>
    <scope>NUCLEOTIDE SEQUENCE [LARGE SCALE GENOMIC DNA]</scope>
    <source>
        <strain evidence="1">VX34</strain>
        <tissue evidence="1">Whole-organism</tissue>
    </source>
</reference>
<evidence type="ECO:0000313" key="2">
    <source>
        <dbReference type="Proteomes" id="UP000829354"/>
    </source>
</evidence>
<gene>
    <name evidence="1" type="ORF">L5515_002405</name>
</gene>
<protein>
    <submittedName>
        <fullName evidence="1">Uncharacterized protein</fullName>
    </submittedName>
</protein>
<dbReference type="AlphaFoldDB" id="A0AAE9J5M4"/>
<dbReference type="Proteomes" id="UP000829354">
    <property type="component" value="Chromosome I"/>
</dbReference>
<accession>A0AAE9J5M4</accession>
<evidence type="ECO:0000313" key="1">
    <source>
        <dbReference type="EMBL" id="UMM14705.1"/>
    </source>
</evidence>